<dbReference type="InterPro" id="IPR000390">
    <property type="entry name" value="Small_drug/metabolite_transptr"/>
</dbReference>
<evidence type="ECO:0000256" key="4">
    <source>
        <dbReference type="ARBA" id="ARBA00022692"/>
    </source>
</evidence>
<dbReference type="GO" id="GO:0022857">
    <property type="term" value="F:transmembrane transporter activity"/>
    <property type="evidence" value="ECO:0007669"/>
    <property type="project" value="InterPro"/>
</dbReference>
<organism evidence="10 11">
    <name type="scientific">Macrococcus bovicus</name>
    <dbReference type="NCBI Taxonomy" id="69968"/>
    <lineage>
        <taxon>Bacteria</taxon>
        <taxon>Bacillati</taxon>
        <taxon>Bacillota</taxon>
        <taxon>Bacilli</taxon>
        <taxon>Bacillales</taxon>
        <taxon>Staphylococcaceae</taxon>
        <taxon>Macrococcus</taxon>
    </lineage>
</organism>
<feature type="transmembrane region" description="Helical" evidence="9">
    <location>
        <begin position="29"/>
        <end position="50"/>
    </location>
</feature>
<gene>
    <name evidence="10" type="ORF">ERX55_06920</name>
</gene>
<dbReference type="RefSeq" id="WP_133451841.1">
    <property type="nucleotide sequence ID" value="NZ_CP128470.1"/>
</dbReference>
<dbReference type="InterPro" id="IPR045324">
    <property type="entry name" value="Small_multidrug_res"/>
</dbReference>
<evidence type="ECO:0000256" key="6">
    <source>
        <dbReference type="ARBA" id="ARBA00023136"/>
    </source>
</evidence>
<keyword evidence="5 9" id="KW-1133">Transmembrane helix</keyword>
<dbReference type="InterPro" id="IPR037185">
    <property type="entry name" value="EmrE-like"/>
</dbReference>
<dbReference type="FunFam" id="1.10.3730.20:FF:000001">
    <property type="entry name" value="Quaternary ammonium compound resistance transporter SugE"/>
    <property type="match status" value="1"/>
</dbReference>
<accession>A0A4R6BZV5</accession>
<name>A0A4R6BZV5_9STAP</name>
<evidence type="ECO:0000256" key="2">
    <source>
        <dbReference type="ARBA" id="ARBA00022448"/>
    </source>
</evidence>
<evidence type="ECO:0000256" key="8">
    <source>
        <dbReference type="RuleBase" id="RU003942"/>
    </source>
</evidence>
<dbReference type="PANTHER" id="PTHR30561">
    <property type="entry name" value="SMR FAMILY PROTON-DEPENDENT DRUG EFFLUX TRANSPORTER SUGE"/>
    <property type="match status" value="1"/>
</dbReference>
<evidence type="ECO:0000256" key="5">
    <source>
        <dbReference type="ARBA" id="ARBA00022989"/>
    </source>
</evidence>
<comment type="caution">
    <text evidence="10">The sequence shown here is derived from an EMBL/GenBank/DDBJ whole genome shotgun (WGS) entry which is preliminary data.</text>
</comment>
<dbReference type="Proteomes" id="UP000294843">
    <property type="component" value="Unassembled WGS sequence"/>
</dbReference>
<comment type="subcellular location">
    <subcellularLocation>
        <location evidence="1 8">Cell membrane</location>
        <topology evidence="1 8">Multi-pass membrane protein</topology>
    </subcellularLocation>
</comment>
<evidence type="ECO:0000256" key="9">
    <source>
        <dbReference type="SAM" id="Phobius"/>
    </source>
</evidence>
<evidence type="ECO:0000256" key="3">
    <source>
        <dbReference type="ARBA" id="ARBA00022475"/>
    </source>
</evidence>
<evidence type="ECO:0000313" key="10">
    <source>
        <dbReference type="EMBL" id="TDM13980.1"/>
    </source>
</evidence>
<dbReference type="GO" id="GO:0005886">
    <property type="term" value="C:plasma membrane"/>
    <property type="evidence" value="ECO:0007669"/>
    <property type="project" value="UniProtKB-SubCell"/>
</dbReference>
<proteinExistence type="inferred from homology"/>
<dbReference type="AlphaFoldDB" id="A0A4R6BZV5"/>
<dbReference type="Gene3D" id="1.10.3730.20">
    <property type="match status" value="1"/>
</dbReference>
<protein>
    <submittedName>
        <fullName evidence="10">QacE family quaternary ammonium compound efflux SMR transporter</fullName>
    </submittedName>
</protein>
<keyword evidence="6 9" id="KW-0472">Membrane</keyword>
<keyword evidence="4 8" id="KW-0812">Transmembrane</keyword>
<keyword evidence="3" id="KW-1003">Cell membrane</keyword>
<feature type="transmembrane region" description="Helical" evidence="9">
    <location>
        <begin position="84"/>
        <end position="102"/>
    </location>
</feature>
<comment type="similarity">
    <text evidence="7 8">Belongs to the drug/metabolite transporter (DMT) superfamily. Small multidrug resistance (SMR) (TC 2.A.7.1) family.</text>
</comment>
<sequence>MSWIVLISAGLMEVLMVVALKNSDSFKNRTWTVIWFLLSMLSLFLLSVAIKSLPLGTAYSVWTGIGAMGSVIVGILFYKDSFNLKKVVLITLIIIAIIGLKLV</sequence>
<evidence type="ECO:0000256" key="7">
    <source>
        <dbReference type="ARBA" id="ARBA00038032"/>
    </source>
</evidence>
<keyword evidence="11" id="KW-1185">Reference proteome</keyword>
<reference evidence="10 11" key="1">
    <citation type="submission" date="2019-01" db="EMBL/GenBank/DDBJ databases">
        <title>Draft genome sequences of the type strains of six Macrococcus species.</title>
        <authorList>
            <person name="Mazhar S."/>
            <person name="Altermann E."/>
            <person name="Hill C."/>
            <person name="Mcauliffe O."/>
        </authorList>
    </citation>
    <scope>NUCLEOTIDE SEQUENCE [LARGE SCALE GENOMIC DNA]</scope>
    <source>
        <strain evidence="10 11">ATCC 51825</strain>
    </source>
</reference>
<dbReference type="PANTHER" id="PTHR30561:SF0">
    <property type="entry name" value="GUANIDINIUM EXPORTER"/>
    <property type="match status" value="1"/>
</dbReference>
<dbReference type="EMBL" id="SCWF01000006">
    <property type="protein sequence ID" value="TDM13980.1"/>
    <property type="molecule type" value="Genomic_DNA"/>
</dbReference>
<evidence type="ECO:0000256" key="1">
    <source>
        <dbReference type="ARBA" id="ARBA00004651"/>
    </source>
</evidence>
<feature type="transmembrane region" description="Helical" evidence="9">
    <location>
        <begin position="57"/>
        <end position="78"/>
    </location>
</feature>
<keyword evidence="2" id="KW-0813">Transport</keyword>
<dbReference type="OrthoDB" id="21828at2"/>
<evidence type="ECO:0000313" key="11">
    <source>
        <dbReference type="Proteomes" id="UP000294843"/>
    </source>
</evidence>
<dbReference type="Pfam" id="PF00893">
    <property type="entry name" value="Multi_Drug_Res"/>
    <property type="match status" value="1"/>
</dbReference>
<dbReference type="SUPFAM" id="SSF103481">
    <property type="entry name" value="Multidrug resistance efflux transporter EmrE"/>
    <property type="match status" value="1"/>
</dbReference>